<gene>
    <name evidence="1" type="ORF">HMPREF0022_02576</name>
</gene>
<name>A0A828SRE4_ACIBA</name>
<accession>A0A828SRE4</accession>
<comment type="caution">
    <text evidence="1">The sequence shown here is derived from an EMBL/GenBank/DDBJ whole genome shotgun (WGS) entry which is preliminary data.</text>
</comment>
<reference evidence="1 2" key="1">
    <citation type="submission" date="2011-04" db="EMBL/GenBank/DDBJ databases">
        <authorList>
            <person name="Weinstock G."/>
            <person name="Sodergren E."/>
            <person name="Clifton S."/>
            <person name="Fulton L."/>
            <person name="Fulton B."/>
            <person name="Courtney L."/>
            <person name="Fronick C."/>
            <person name="Harrison M."/>
            <person name="Strong C."/>
            <person name="Farmer C."/>
            <person name="Delahaunty K."/>
            <person name="Markovic C."/>
            <person name="Hall O."/>
            <person name="Minx P."/>
            <person name="Tomlinson C."/>
            <person name="Mitreva M."/>
            <person name="Hou S."/>
            <person name="Chen J."/>
            <person name="Wollam A."/>
            <person name="Pepin K.H."/>
            <person name="Johnson M."/>
            <person name="Bhonagiri V."/>
            <person name="Zhang X."/>
            <person name="Suruliraj S."/>
            <person name="Warren W."/>
            <person name="Chinwalla A."/>
            <person name="Mardis E.R."/>
            <person name="Wilson R.K."/>
        </authorList>
    </citation>
    <scope>NUCLEOTIDE SEQUENCE [LARGE SCALE GENOMIC DNA]</scope>
    <source>
        <strain evidence="1 2">6014059</strain>
    </source>
</reference>
<evidence type="ECO:0000313" key="1">
    <source>
        <dbReference type="EMBL" id="EGJ67676.1"/>
    </source>
</evidence>
<evidence type="ECO:0000313" key="2">
    <source>
        <dbReference type="Proteomes" id="UP000003204"/>
    </source>
</evidence>
<sequence length="43" mass="4917">FIPNSFKTNEVNGNLYRVNAQLEVVQNQPNLTADIALIKDWEV</sequence>
<dbReference type="Proteomes" id="UP000003204">
    <property type="component" value="Unassembled WGS sequence"/>
</dbReference>
<dbReference type="AlphaFoldDB" id="A0A828SRE4"/>
<dbReference type="EMBL" id="ACYS02000140">
    <property type="protein sequence ID" value="EGJ67676.1"/>
    <property type="molecule type" value="Genomic_DNA"/>
</dbReference>
<organism evidence="1 2">
    <name type="scientific">Acinetobacter baumannii 6014059</name>
    <dbReference type="NCBI Taxonomy" id="525242"/>
    <lineage>
        <taxon>Bacteria</taxon>
        <taxon>Pseudomonadati</taxon>
        <taxon>Pseudomonadota</taxon>
        <taxon>Gammaproteobacteria</taxon>
        <taxon>Moraxellales</taxon>
        <taxon>Moraxellaceae</taxon>
        <taxon>Acinetobacter</taxon>
        <taxon>Acinetobacter calcoaceticus/baumannii complex</taxon>
    </lineage>
</organism>
<proteinExistence type="predicted"/>
<feature type="non-terminal residue" evidence="1">
    <location>
        <position position="1"/>
    </location>
</feature>
<protein>
    <submittedName>
        <fullName evidence="1">Uncharacterized protein</fullName>
    </submittedName>
</protein>